<keyword evidence="1" id="KW-1133">Transmembrane helix</keyword>
<feature type="domain" description="DUF1559" evidence="2">
    <location>
        <begin position="33"/>
        <end position="287"/>
    </location>
</feature>
<evidence type="ECO:0000256" key="1">
    <source>
        <dbReference type="SAM" id="Phobius"/>
    </source>
</evidence>
<dbReference type="RefSeq" id="WP_162673024.1">
    <property type="nucleotide sequence ID" value="NZ_LR593886.1"/>
</dbReference>
<dbReference type="Gene3D" id="3.30.700.10">
    <property type="entry name" value="Glycoprotein, Type 4 Pilin"/>
    <property type="match status" value="1"/>
</dbReference>
<dbReference type="Pfam" id="PF07596">
    <property type="entry name" value="SBP_bac_10"/>
    <property type="match status" value="1"/>
</dbReference>
<gene>
    <name evidence="3" type="ORF">SOIL9_71870</name>
</gene>
<dbReference type="EMBL" id="LR593886">
    <property type="protein sequence ID" value="VTS03426.1"/>
    <property type="molecule type" value="Genomic_DNA"/>
</dbReference>
<accession>A0A6P2DJL9</accession>
<name>A0A6P2DJL9_9BACT</name>
<keyword evidence="1" id="KW-0812">Transmembrane</keyword>
<keyword evidence="1" id="KW-0472">Membrane</keyword>
<dbReference type="SUPFAM" id="SSF54523">
    <property type="entry name" value="Pili subunits"/>
    <property type="match status" value="1"/>
</dbReference>
<keyword evidence="4" id="KW-1185">Reference proteome</keyword>
<dbReference type="Proteomes" id="UP000464178">
    <property type="component" value="Chromosome"/>
</dbReference>
<dbReference type="InterPro" id="IPR011453">
    <property type="entry name" value="DUF1559"/>
</dbReference>
<dbReference type="KEGG" id="gms:SOIL9_71870"/>
<reference evidence="3 4" key="1">
    <citation type="submission" date="2019-05" db="EMBL/GenBank/DDBJ databases">
        <authorList>
            <consortium name="Science for Life Laboratories"/>
        </authorList>
    </citation>
    <scope>NUCLEOTIDE SEQUENCE [LARGE SCALE GENOMIC DNA]</scope>
    <source>
        <strain evidence="3">Soil9</strain>
    </source>
</reference>
<protein>
    <recommendedName>
        <fullName evidence="2">DUF1559 domain-containing protein</fullName>
    </recommendedName>
</protein>
<feature type="transmembrane region" description="Helical" evidence="1">
    <location>
        <begin position="12"/>
        <end position="32"/>
    </location>
</feature>
<evidence type="ECO:0000313" key="3">
    <source>
        <dbReference type="EMBL" id="VTS03426.1"/>
    </source>
</evidence>
<dbReference type="NCBIfam" id="TIGR02532">
    <property type="entry name" value="IV_pilin_GFxxxE"/>
    <property type="match status" value="1"/>
</dbReference>
<evidence type="ECO:0000259" key="2">
    <source>
        <dbReference type="Pfam" id="PF07596"/>
    </source>
</evidence>
<dbReference type="InterPro" id="IPR027558">
    <property type="entry name" value="Pre_pil_HX9DG_C"/>
</dbReference>
<dbReference type="PROSITE" id="PS00409">
    <property type="entry name" value="PROKAR_NTER_METHYL"/>
    <property type="match status" value="1"/>
</dbReference>
<evidence type="ECO:0000313" key="4">
    <source>
        <dbReference type="Proteomes" id="UP000464178"/>
    </source>
</evidence>
<dbReference type="InterPro" id="IPR012902">
    <property type="entry name" value="N_methyl_site"/>
</dbReference>
<dbReference type="NCBIfam" id="TIGR04294">
    <property type="entry name" value="pre_pil_HX9DG"/>
    <property type="match status" value="1"/>
</dbReference>
<dbReference type="Pfam" id="PF07963">
    <property type="entry name" value="N_methyl"/>
    <property type="match status" value="1"/>
</dbReference>
<dbReference type="InterPro" id="IPR045584">
    <property type="entry name" value="Pilin-like"/>
</dbReference>
<dbReference type="PANTHER" id="PTHR30093">
    <property type="entry name" value="GENERAL SECRETION PATHWAY PROTEIN G"/>
    <property type="match status" value="1"/>
</dbReference>
<organism evidence="3 4">
    <name type="scientific">Gemmata massiliana</name>
    <dbReference type="NCBI Taxonomy" id="1210884"/>
    <lineage>
        <taxon>Bacteria</taxon>
        <taxon>Pseudomonadati</taxon>
        <taxon>Planctomycetota</taxon>
        <taxon>Planctomycetia</taxon>
        <taxon>Gemmatales</taxon>
        <taxon>Gemmataceae</taxon>
        <taxon>Gemmata</taxon>
    </lineage>
</organism>
<dbReference type="PANTHER" id="PTHR30093:SF2">
    <property type="entry name" value="TYPE II SECRETION SYSTEM PROTEIN H"/>
    <property type="match status" value="1"/>
</dbReference>
<proteinExistence type="predicted"/>
<dbReference type="AlphaFoldDB" id="A0A6P2DJL9"/>
<sequence length="305" mass="32588">MFRGRNKGFTLIELLVVIAIIAILIGLLLPAVQKVREAAARMSCQNNLKQCGIAYHAYAGANDSAFAPSMIQDPYTTVGWGIFLLPYIEQDNLYRQYSFAMPFYYGTNQPVANTKIKMFLCPSVPERTGPYSYTFNYPGYPSTSWQAFAADYTPLAGVSQYLGQYLSLTGDLGGPLQRDKKSSILSVTDGTSNTVLLAEVAGKNKLYRAGKDTGTTLTGFYGGEGGWADATSSGSSLWGSSSDGTTGPGTCGVNCSNDYGLYSFHSGGANVLMCDGSVRFLTASVDIRALAAQITARNGEVVPNS</sequence>